<dbReference type="SFLD" id="SFLDS00005">
    <property type="entry name" value="Isoprenoid_Synthase_Type_I"/>
    <property type="match status" value="1"/>
</dbReference>
<dbReference type="Pfam" id="PF00348">
    <property type="entry name" value="polyprenyl_synt"/>
    <property type="match status" value="1"/>
</dbReference>
<evidence type="ECO:0000313" key="5">
    <source>
        <dbReference type="Proteomes" id="UP000199213"/>
    </source>
</evidence>
<dbReference type="PANTHER" id="PTHR12001">
    <property type="entry name" value="GERANYLGERANYL PYROPHOSPHATE SYNTHASE"/>
    <property type="match status" value="1"/>
</dbReference>
<dbReference type="PANTHER" id="PTHR12001:SF71">
    <property type="entry name" value="(2E,6E)-FARNESYL DIPHOSPHATE SYNTHASE"/>
    <property type="match status" value="1"/>
</dbReference>
<evidence type="ECO:0000313" key="4">
    <source>
        <dbReference type="EMBL" id="SDJ96946.1"/>
    </source>
</evidence>
<evidence type="ECO:0000256" key="1">
    <source>
        <dbReference type="ARBA" id="ARBA00022723"/>
    </source>
</evidence>
<reference evidence="5" key="1">
    <citation type="submission" date="2016-10" db="EMBL/GenBank/DDBJ databases">
        <authorList>
            <person name="Varghese N."/>
            <person name="Submissions S."/>
        </authorList>
    </citation>
    <scope>NUCLEOTIDE SEQUENCE [LARGE SCALE GENOMIC DNA]</scope>
    <source>
        <strain evidence="5">DSM 45460</strain>
    </source>
</reference>
<accession>A0A1G8Y2D3</accession>
<keyword evidence="5" id="KW-1185">Reference proteome</keyword>
<evidence type="ECO:0000256" key="2">
    <source>
        <dbReference type="ARBA" id="ARBA00022842"/>
    </source>
</evidence>
<keyword evidence="2" id="KW-0460">Magnesium</keyword>
<dbReference type="CDD" id="cd00685">
    <property type="entry name" value="Trans_IPPS_HT"/>
    <property type="match status" value="1"/>
</dbReference>
<dbReference type="Proteomes" id="UP000199213">
    <property type="component" value="Unassembled WGS sequence"/>
</dbReference>
<dbReference type="InterPro" id="IPR008949">
    <property type="entry name" value="Isoprenoid_synthase_dom_sf"/>
</dbReference>
<dbReference type="AlphaFoldDB" id="A0A1G8Y2D3"/>
<evidence type="ECO:0000256" key="3">
    <source>
        <dbReference type="RuleBase" id="RU004466"/>
    </source>
</evidence>
<dbReference type="GO" id="GO:0008299">
    <property type="term" value="P:isoprenoid biosynthetic process"/>
    <property type="evidence" value="ECO:0007669"/>
    <property type="project" value="InterPro"/>
</dbReference>
<dbReference type="OrthoDB" id="4497239at2"/>
<name>A0A1G8Y2D3_ACTMZ</name>
<dbReference type="SFLD" id="SFLDG01017">
    <property type="entry name" value="Polyprenyl_Transferase_Like"/>
    <property type="match status" value="1"/>
</dbReference>
<keyword evidence="3" id="KW-0808">Transferase</keyword>
<comment type="similarity">
    <text evidence="3">Belongs to the FPP/GGPP synthase family.</text>
</comment>
<keyword evidence="1" id="KW-0479">Metal-binding</keyword>
<dbReference type="InterPro" id="IPR000092">
    <property type="entry name" value="Polyprenyl_synt"/>
</dbReference>
<gene>
    <name evidence="4" type="ORF">SAMN04487820_103212</name>
</gene>
<dbReference type="Gene3D" id="1.10.600.10">
    <property type="entry name" value="Farnesyl Diphosphate Synthase"/>
    <property type="match status" value="1"/>
</dbReference>
<proteinExistence type="inferred from homology"/>
<sequence length="349" mass="36710">MITLATVEDTGNVRSGAEILDSTRELVLPTLRATVDQLSPAARAVATYHLGWRDEHGAPANGQSGKTLRSALVLLTAEAVGGSAEAAVPAAVAVELVHNFSLLHDDVIDGDETRRHRRTAWSVFGSGEAILAGDALLATATDVLVASEHPAATEAVHTLSNAVHTLIQGQSADMDFERRRDVTLAECESMATAKTGSLLGCACALGASFGGATGSHVDDLRAFGEYLGLAFQHVDDLLGIWGDPQHTGKPVHSDLRARKKTLPVLAALSTATSAAEQLRTLYYRGRPLSAPELARVAELVEAAGGKQYSLDEADRLLSLALAALTTAGTDRKAGSELAELARVITRRDR</sequence>
<dbReference type="InterPro" id="IPR033749">
    <property type="entry name" value="Polyprenyl_synt_CS"/>
</dbReference>
<dbReference type="PROSITE" id="PS00723">
    <property type="entry name" value="POLYPRENYL_SYNTHASE_1"/>
    <property type="match status" value="1"/>
</dbReference>
<dbReference type="GO" id="GO:0046872">
    <property type="term" value="F:metal ion binding"/>
    <property type="evidence" value="ECO:0007669"/>
    <property type="project" value="UniProtKB-KW"/>
</dbReference>
<dbReference type="GO" id="GO:0004659">
    <property type="term" value="F:prenyltransferase activity"/>
    <property type="evidence" value="ECO:0007669"/>
    <property type="project" value="InterPro"/>
</dbReference>
<dbReference type="NCBIfam" id="NF041169">
    <property type="entry name" value="f2_encap_cargo4"/>
    <property type="match status" value="1"/>
</dbReference>
<dbReference type="EMBL" id="FNFM01000003">
    <property type="protein sequence ID" value="SDJ96946.1"/>
    <property type="molecule type" value="Genomic_DNA"/>
</dbReference>
<dbReference type="SUPFAM" id="SSF48576">
    <property type="entry name" value="Terpenoid synthases"/>
    <property type="match status" value="1"/>
</dbReference>
<organism evidence="4 5">
    <name type="scientific">Actinopolyspora mzabensis</name>
    <dbReference type="NCBI Taxonomy" id="995066"/>
    <lineage>
        <taxon>Bacteria</taxon>
        <taxon>Bacillati</taxon>
        <taxon>Actinomycetota</taxon>
        <taxon>Actinomycetes</taxon>
        <taxon>Actinopolysporales</taxon>
        <taxon>Actinopolysporaceae</taxon>
        <taxon>Actinopolyspora</taxon>
    </lineage>
</organism>
<protein>
    <submittedName>
        <fullName evidence="4">Geranylgeranyl diphosphate synthase, type I</fullName>
    </submittedName>
</protein>